<dbReference type="Proteomes" id="UP000016638">
    <property type="component" value="Unassembled WGS sequence"/>
</dbReference>
<proteinExistence type="predicted"/>
<comment type="caution">
    <text evidence="1">The sequence shown here is derived from an EMBL/GenBank/DDBJ whole genome shotgun (WGS) entry which is preliminary data.</text>
</comment>
<dbReference type="PATRIC" id="fig|1125712.3.peg.1539"/>
<dbReference type="EMBL" id="AWEZ01000050">
    <property type="protein sequence ID" value="ERL07898.1"/>
    <property type="molecule type" value="Genomic_DNA"/>
</dbReference>
<accession>U2TP40</accession>
<dbReference type="STRING" id="1125712.HMPREF1316_1825"/>
<protein>
    <submittedName>
        <fullName evidence="1">Uncharacterized protein</fullName>
    </submittedName>
</protein>
<keyword evidence="2" id="KW-1185">Reference proteome</keyword>
<evidence type="ECO:0000313" key="2">
    <source>
        <dbReference type="Proteomes" id="UP000016638"/>
    </source>
</evidence>
<gene>
    <name evidence="1" type="ORF">HMPREF1316_1825</name>
</gene>
<sequence length="39" mass="4746">MWRLPYGQPWRGEHCWPRRGSRGRESLWLSVSCGRRSCR</sequence>
<organism evidence="1 2">
    <name type="scientific">Olsenella profusa F0195</name>
    <dbReference type="NCBI Taxonomy" id="1125712"/>
    <lineage>
        <taxon>Bacteria</taxon>
        <taxon>Bacillati</taxon>
        <taxon>Actinomycetota</taxon>
        <taxon>Coriobacteriia</taxon>
        <taxon>Coriobacteriales</taxon>
        <taxon>Atopobiaceae</taxon>
        <taxon>Olsenella</taxon>
    </lineage>
</organism>
<reference evidence="1 2" key="1">
    <citation type="submission" date="2013-08" db="EMBL/GenBank/DDBJ databases">
        <authorList>
            <person name="Durkin A.S."/>
            <person name="Haft D.R."/>
            <person name="McCorrison J."/>
            <person name="Torralba M."/>
            <person name="Gillis M."/>
            <person name="Haft D.H."/>
            <person name="Methe B."/>
            <person name="Sutton G."/>
            <person name="Nelson K.E."/>
        </authorList>
    </citation>
    <scope>NUCLEOTIDE SEQUENCE [LARGE SCALE GENOMIC DNA]</scope>
    <source>
        <strain evidence="1 2">F0195</strain>
    </source>
</reference>
<dbReference type="AlphaFoldDB" id="U2TP40"/>
<evidence type="ECO:0000313" key="1">
    <source>
        <dbReference type="EMBL" id="ERL07898.1"/>
    </source>
</evidence>
<name>U2TP40_9ACTN</name>